<organism evidence="1 2">
    <name type="scientific">Streptomyces fructofermentans</name>
    <dbReference type="NCBI Taxonomy" id="152141"/>
    <lineage>
        <taxon>Bacteria</taxon>
        <taxon>Bacillati</taxon>
        <taxon>Actinomycetota</taxon>
        <taxon>Actinomycetes</taxon>
        <taxon>Kitasatosporales</taxon>
        <taxon>Streptomycetaceae</taxon>
        <taxon>Streptomyces</taxon>
    </lineage>
</organism>
<evidence type="ECO:0000313" key="2">
    <source>
        <dbReference type="Proteomes" id="UP000645555"/>
    </source>
</evidence>
<comment type="caution">
    <text evidence="1">The sequence shown here is derived from an EMBL/GenBank/DDBJ whole genome shotgun (WGS) entry which is preliminary data.</text>
</comment>
<evidence type="ECO:0000313" key="1">
    <source>
        <dbReference type="EMBL" id="GGX99602.1"/>
    </source>
</evidence>
<gene>
    <name evidence="1" type="ORF">GCM10010515_77110</name>
</gene>
<dbReference type="AlphaFoldDB" id="A0A918NVF4"/>
<accession>A0A918NVF4</accession>
<keyword evidence="2" id="KW-1185">Reference proteome</keyword>
<proteinExistence type="predicted"/>
<sequence>MRDALERLDDAGAFRMTGELRSANGDKAAFDAHLDGRGNCRGTINGAESVLVGDQVWTRWEDEDLRAAVASLSGNSIPPLDPVTPEGEDDNWTATRLLQGAYLVTDLPSDNAPAAGIAPVCQAGQFLAGAANSDADVTSGPAVTSRGERLRRLSRVQGPVTVRVYVPESGKPVAHRAEYIIDGNWSLSARLNNLGKPVTVTPPARNLQTVAAEQILRLFD</sequence>
<dbReference type="Proteomes" id="UP000645555">
    <property type="component" value="Unassembled WGS sequence"/>
</dbReference>
<protein>
    <submittedName>
        <fullName evidence="1">Uncharacterized protein</fullName>
    </submittedName>
</protein>
<dbReference type="EMBL" id="BMWD01000060">
    <property type="protein sequence ID" value="GGX99602.1"/>
    <property type="molecule type" value="Genomic_DNA"/>
</dbReference>
<reference evidence="1" key="2">
    <citation type="submission" date="2020-09" db="EMBL/GenBank/DDBJ databases">
        <authorList>
            <person name="Sun Q."/>
            <person name="Ohkuma M."/>
        </authorList>
    </citation>
    <scope>NUCLEOTIDE SEQUENCE</scope>
    <source>
        <strain evidence="1">JCM 4956</strain>
    </source>
</reference>
<name>A0A918NVF4_9ACTN</name>
<reference evidence="1" key="1">
    <citation type="journal article" date="2014" name="Int. J. Syst. Evol. Microbiol.">
        <title>Complete genome sequence of Corynebacterium casei LMG S-19264T (=DSM 44701T), isolated from a smear-ripened cheese.</title>
        <authorList>
            <consortium name="US DOE Joint Genome Institute (JGI-PGF)"/>
            <person name="Walter F."/>
            <person name="Albersmeier A."/>
            <person name="Kalinowski J."/>
            <person name="Ruckert C."/>
        </authorList>
    </citation>
    <scope>NUCLEOTIDE SEQUENCE</scope>
    <source>
        <strain evidence="1">JCM 4956</strain>
    </source>
</reference>